<dbReference type="Proteomes" id="UP000836402">
    <property type="component" value="Unassembled WGS sequence"/>
</dbReference>
<keyword evidence="3" id="KW-1185">Reference proteome</keyword>
<evidence type="ECO:0000313" key="2">
    <source>
        <dbReference type="EMBL" id="CAD6958613.1"/>
    </source>
</evidence>
<gene>
    <name evidence="2" type="ORF">JKIAZH3_G2865</name>
</gene>
<protein>
    <submittedName>
        <fullName evidence="2">Uncharacterized protein</fullName>
    </submittedName>
</protein>
<evidence type="ECO:0000256" key="1">
    <source>
        <dbReference type="SAM" id="MobiDB-lite"/>
    </source>
</evidence>
<accession>A0ABN7JAC9</accession>
<feature type="region of interest" description="Disordered" evidence="1">
    <location>
        <begin position="502"/>
        <end position="524"/>
    </location>
</feature>
<proteinExistence type="predicted"/>
<dbReference type="EMBL" id="CAJHJG010006663">
    <property type="protein sequence ID" value="CAD6958613.1"/>
    <property type="molecule type" value="Genomic_DNA"/>
</dbReference>
<name>A0ABN7JAC9_9BASI</name>
<evidence type="ECO:0000313" key="3">
    <source>
        <dbReference type="Proteomes" id="UP000836402"/>
    </source>
</evidence>
<sequence>MSLSNPFPTVQASLAMMDVAIRFSNQVQAMDQAIQASVKRMPALCNPLSAINLRLEEQDLFREEIHKINFKVYNIDQLKRIYDTAAYQLPRWSVDLSKKFSAIVQQVGYFRITGTWLPLPSVVPVPYPSEPTYSPEENLTMSTDSHVGVQVAMLGVAKSFTRQVQALDRAARTSAQHMPALDNPLDAINLRPEENVRLGAHIEDLKQNLRSIRLMADLYNLSVDKFTCLTIDLAQTNAAVLTQIAEIRTAGTFPSFTPLTDEPVPAEPPHRLELEGKFPSAFACRNRQVSTASSGASSSTAVDATEEIVDVKVSTASSGASSSTAVDATEEIVDVEVDRSVQAPVPAAVAASVSTAVPTATVAASTSVPIPAAAAGQHADVIKYTKGIHIDTAEDRGTDLPSFNSKKGKGILIDMLVAPVQPVAEDAYTKMPATSRRLCRVRTPLKSSIRPTFVPSYGTTIEDVVHDAGKLLSVEPGISTMERAVKVGASVRELGALIAAPLGSSKPSGHSRSRSTKSGFSKEELATEIRTQMKEIKARLSAPLETFGRSDESAAADTTVEIIDIEVGVKVQPAVTGPNTVIGMKEFLKIINEEMCPSSAGQVVDPFDTSFDAAVGDAEIDIDEAYSIFIGVFC</sequence>
<reference evidence="2" key="1">
    <citation type="submission" date="2020-10" db="EMBL/GenBank/DDBJ databases">
        <authorList>
            <person name="Sedaghatjoo S."/>
        </authorList>
    </citation>
    <scope>NUCLEOTIDE SEQUENCE</scope>
    <source>
        <strain evidence="2">AZH3</strain>
    </source>
</reference>
<organism evidence="2 3">
    <name type="scientific">Tilletia caries</name>
    <name type="common">wheat bunt fungus</name>
    <dbReference type="NCBI Taxonomy" id="13290"/>
    <lineage>
        <taxon>Eukaryota</taxon>
        <taxon>Fungi</taxon>
        <taxon>Dikarya</taxon>
        <taxon>Basidiomycota</taxon>
        <taxon>Ustilaginomycotina</taxon>
        <taxon>Exobasidiomycetes</taxon>
        <taxon>Tilletiales</taxon>
        <taxon>Tilletiaceae</taxon>
        <taxon>Tilletia</taxon>
    </lineage>
</organism>
<comment type="caution">
    <text evidence="2">The sequence shown here is derived from an EMBL/GenBank/DDBJ whole genome shotgun (WGS) entry which is preliminary data.</text>
</comment>